<name>A0ABR1YZB5_9PEZI</name>
<comment type="caution">
    <text evidence="1">The sequence shown here is derived from an EMBL/GenBank/DDBJ whole genome shotgun (WGS) entry which is preliminary data.</text>
</comment>
<protein>
    <submittedName>
        <fullName evidence="1">Uncharacterized protein</fullName>
    </submittedName>
</protein>
<evidence type="ECO:0000313" key="1">
    <source>
        <dbReference type="EMBL" id="KAK8244042.1"/>
    </source>
</evidence>
<proteinExistence type="predicted"/>
<dbReference type="PANTHER" id="PTHR42085">
    <property type="entry name" value="F-BOX DOMAIN-CONTAINING PROTEIN"/>
    <property type="match status" value="1"/>
</dbReference>
<sequence>MDTSEDEEKEKVQRGVVISGNSHELTLSSHHPLEVVDVARVSHGPRIGYNVLSIQSHYSFPMFLDLARELRDRIYGFAITGDSSINFDYLCCRTTSHFECGTLTPGLLTVSKQVYEESVPVLWSNNTFAIPGWTITQFLDRYGDKASRHLRCIHLKVFEDVETQEVIEYCDDLFSPSLYIDEYIDVHLDRLARLNHLHLEFYKCTFEFCYFRTELPWVEDIFSKIRPWVLEVAKLRGDKFAALKLISCKFFPVGTPSRPADEEEKDFLQALKRLMERCT</sequence>
<dbReference type="Proteomes" id="UP001492380">
    <property type="component" value="Unassembled WGS sequence"/>
</dbReference>
<reference evidence="1 2" key="1">
    <citation type="submission" date="2024-04" db="EMBL/GenBank/DDBJ databases">
        <title>Phyllosticta paracitricarpa is synonymous to the EU quarantine fungus P. citricarpa based on phylogenomic analyses.</title>
        <authorList>
            <consortium name="Lawrence Berkeley National Laboratory"/>
            <person name="Van Ingen-Buijs V.A."/>
            <person name="Van Westerhoven A.C."/>
            <person name="Haridas S."/>
            <person name="Skiadas P."/>
            <person name="Martin F."/>
            <person name="Groenewald J.Z."/>
            <person name="Crous P.W."/>
            <person name="Seidl M.F."/>
        </authorList>
    </citation>
    <scope>NUCLEOTIDE SEQUENCE [LARGE SCALE GENOMIC DNA]</scope>
    <source>
        <strain evidence="1 2">CBS 123374</strain>
    </source>
</reference>
<accession>A0ABR1YZB5</accession>
<dbReference type="PANTHER" id="PTHR42085:SF8">
    <property type="entry name" value="F-BOX DOMAIN-CONTAINING PROTEIN"/>
    <property type="match status" value="1"/>
</dbReference>
<gene>
    <name evidence="1" type="ORF">HDK90DRAFT_522537</name>
</gene>
<dbReference type="EMBL" id="JBBWRZ010000002">
    <property type="protein sequence ID" value="KAK8244042.1"/>
    <property type="molecule type" value="Genomic_DNA"/>
</dbReference>
<organism evidence="1 2">
    <name type="scientific">Phyllosticta capitalensis</name>
    <dbReference type="NCBI Taxonomy" id="121624"/>
    <lineage>
        <taxon>Eukaryota</taxon>
        <taxon>Fungi</taxon>
        <taxon>Dikarya</taxon>
        <taxon>Ascomycota</taxon>
        <taxon>Pezizomycotina</taxon>
        <taxon>Dothideomycetes</taxon>
        <taxon>Dothideomycetes incertae sedis</taxon>
        <taxon>Botryosphaeriales</taxon>
        <taxon>Phyllostictaceae</taxon>
        <taxon>Phyllosticta</taxon>
    </lineage>
</organism>
<keyword evidence="2" id="KW-1185">Reference proteome</keyword>
<evidence type="ECO:0000313" key="2">
    <source>
        <dbReference type="Proteomes" id="UP001492380"/>
    </source>
</evidence>
<dbReference type="InterPro" id="IPR038883">
    <property type="entry name" value="AN11006-like"/>
</dbReference>